<protein>
    <submittedName>
        <fullName evidence="4">Transcriptional regulator</fullName>
    </submittedName>
</protein>
<feature type="compositionally biased region" description="Low complexity" evidence="2">
    <location>
        <begin position="213"/>
        <end position="225"/>
    </location>
</feature>
<organism evidence="4 5">
    <name type="scientific">Streptomyces globosus</name>
    <dbReference type="NCBI Taxonomy" id="68209"/>
    <lineage>
        <taxon>Bacteria</taxon>
        <taxon>Bacillati</taxon>
        <taxon>Actinomycetota</taxon>
        <taxon>Actinomycetes</taxon>
        <taxon>Kitasatosporales</taxon>
        <taxon>Streptomycetaceae</taxon>
        <taxon>Streptomyces</taxon>
    </lineage>
</organism>
<dbReference type="SUPFAM" id="SSF46955">
    <property type="entry name" value="Putative DNA-binding domain"/>
    <property type="match status" value="1"/>
</dbReference>
<dbReference type="CDD" id="cd04780">
    <property type="entry name" value="HTH_MerR-like_sg5"/>
    <property type="match status" value="1"/>
</dbReference>
<dbReference type="PANTHER" id="PTHR30204:SF98">
    <property type="entry name" value="HTH-TYPE TRANSCRIPTIONAL REGULATOR ADHR"/>
    <property type="match status" value="1"/>
</dbReference>
<keyword evidence="5" id="KW-1185">Reference proteome</keyword>
<keyword evidence="4" id="KW-0614">Plasmid</keyword>
<dbReference type="RefSeq" id="WP_114059275.1">
    <property type="nucleotide sequence ID" value="NZ_CP030864.1"/>
</dbReference>
<evidence type="ECO:0000259" key="3">
    <source>
        <dbReference type="PROSITE" id="PS50937"/>
    </source>
</evidence>
<dbReference type="Gene3D" id="1.10.1660.10">
    <property type="match status" value="1"/>
</dbReference>
<gene>
    <name evidence="4" type="ORF">C0216_31985</name>
</gene>
<dbReference type="OrthoDB" id="5242095at2"/>
<dbReference type="Proteomes" id="UP000252004">
    <property type="component" value="Plasmid unnamed2"/>
</dbReference>
<dbReference type="PROSITE" id="PS50937">
    <property type="entry name" value="HTH_MERR_2"/>
    <property type="match status" value="1"/>
</dbReference>
<dbReference type="KEGG" id="sgz:C0216_31985"/>
<dbReference type="EMBL" id="CP030864">
    <property type="protein sequence ID" value="AXE28114.1"/>
    <property type="molecule type" value="Genomic_DNA"/>
</dbReference>
<name>A0A344UB43_9ACTN</name>
<dbReference type="PRINTS" id="PR00040">
    <property type="entry name" value="HTHMERR"/>
</dbReference>
<dbReference type="PANTHER" id="PTHR30204">
    <property type="entry name" value="REDOX-CYCLING DRUG-SENSING TRANSCRIPTIONAL ACTIVATOR SOXR"/>
    <property type="match status" value="1"/>
</dbReference>
<accession>A0A344UB43</accession>
<evidence type="ECO:0000256" key="2">
    <source>
        <dbReference type="SAM" id="MobiDB-lite"/>
    </source>
</evidence>
<evidence type="ECO:0000256" key="1">
    <source>
        <dbReference type="ARBA" id="ARBA00023125"/>
    </source>
</evidence>
<dbReference type="InterPro" id="IPR000551">
    <property type="entry name" value="MerR-type_HTH_dom"/>
</dbReference>
<dbReference type="GO" id="GO:0003677">
    <property type="term" value="F:DNA binding"/>
    <property type="evidence" value="ECO:0007669"/>
    <property type="project" value="UniProtKB-KW"/>
</dbReference>
<dbReference type="AlphaFoldDB" id="A0A344UB43"/>
<geneLocation type="plasmid" evidence="4 5">
    <name>unnamed2</name>
</geneLocation>
<dbReference type="InterPro" id="IPR047057">
    <property type="entry name" value="MerR_fam"/>
</dbReference>
<sequence>MRISELSRRSGVPITTIKYYLREGLLHPGRATAPNQAEYDDSHVRRLRLVRALVGVRGLSVGAAKEVLGGVYEREGDPHRVLGLVLGATADAADTGDAAGGAASPRMSEVDALLDALGWQVSEDASGKAVVARTLDTLAELGTDYDWKRLVPYGELAARIAAVDLDGIEGIRDPLEMAERALVLTVLLEPALMALRRLAQEHQSAVRRGAGPEGPDAPGAPAGGVSPPPAP</sequence>
<dbReference type="Pfam" id="PF13411">
    <property type="entry name" value="MerR_1"/>
    <property type="match status" value="1"/>
</dbReference>
<keyword evidence="1" id="KW-0238">DNA-binding</keyword>
<dbReference type="SMART" id="SM00422">
    <property type="entry name" value="HTH_MERR"/>
    <property type="match status" value="1"/>
</dbReference>
<evidence type="ECO:0000313" key="5">
    <source>
        <dbReference type="Proteomes" id="UP000252004"/>
    </source>
</evidence>
<feature type="domain" description="HTH merR-type" evidence="3">
    <location>
        <begin position="1"/>
        <end position="70"/>
    </location>
</feature>
<proteinExistence type="predicted"/>
<dbReference type="GO" id="GO:0003700">
    <property type="term" value="F:DNA-binding transcription factor activity"/>
    <property type="evidence" value="ECO:0007669"/>
    <property type="project" value="InterPro"/>
</dbReference>
<feature type="region of interest" description="Disordered" evidence="2">
    <location>
        <begin position="203"/>
        <end position="231"/>
    </location>
</feature>
<evidence type="ECO:0000313" key="4">
    <source>
        <dbReference type="EMBL" id="AXE28114.1"/>
    </source>
</evidence>
<dbReference type="InterPro" id="IPR009061">
    <property type="entry name" value="DNA-bd_dom_put_sf"/>
</dbReference>
<reference evidence="4 5" key="1">
    <citation type="submission" date="2018-01" db="EMBL/GenBank/DDBJ databases">
        <title>Draft genome Sequence of streptomyces globosus LZH-48.</title>
        <authorList>
            <person name="Ran K."/>
            <person name="Li Z."/>
            <person name="Wei S."/>
            <person name="Dong R."/>
        </authorList>
    </citation>
    <scope>NUCLEOTIDE SEQUENCE [LARGE SCALE GENOMIC DNA]</scope>
    <source>
        <strain evidence="4 5">LZH-48</strain>
        <plasmid evidence="4 5">unnamed2</plasmid>
    </source>
</reference>